<feature type="domain" description="ABC transporter" evidence="15">
    <location>
        <begin position="1355"/>
        <end position="1593"/>
    </location>
</feature>
<feature type="transmembrane region" description="Helical" evidence="13">
    <location>
        <begin position="49"/>
        <end position="71"/>
    </location>
</feature>
<dbReference type="Gene3D" id="1.20.1560.10">
    <property type="entry name" value="ABC transporter type 1, transmembrane domain"/>
    <property type="match status" value="2"/>
</dbReference>
<dbReference type="GO" id="GO:0005774">
    <property type="term" value="C:vacuolar membrane"/>
    <property type="evidence" value="ECO:0007669"/>
    <property type="project" value="UniProtKB-SubCell"/>
</dbReference>
<feature type="transmembrane region" description="Helical" evidence="13">
    <location>
        <begin position="83"/>
        <end position="102"/>
    </location>
</feature>
<dbReference type="InterPro" id="IPR017871">
    <property type="entry name" value="ABC_transporter-like_CS"/>
</dbReference>
<dbReference type="SUPFAM" id="SSF90123">
    <property type="entry name" value="ABC transporter transmembrane region"/>
    <property type="match status" value="2"/>
</dbReference>
<feature type="transmembrane region" description="Helical" evidence="13">
    <location>
        <begin position="1021"/>
        <end position="1044"/>
    </location>
</feature>
<dbReference type="FunCoup" id="A0A2R5G5X1">
    <property type="interactions" value="2"/>
</dbReference>
<dbReference type="InterPro" id="IPR050173">
    <property type="entry name" value="ABC_transporter_C-like"/>
</dbReference>
<keyword evidence="6" id="KW-0677">Repeat</keyword>
<protein>
    <submittedName>
        <fullName evidence="17">ABC transporter, putative</fullName>
    </submittedName>
</protein>
<keyword evidence="8" id="KW-0067">ATP-binding</keyword>
<dbReference type="CDD" id="cd18580">
    <property type="entry name" value="ABC_6TM_ABCC_D2"/>
    <property type="match status" value="1"/>
</dbReference>
<dbReference type="InterPro" id="IPR044726">
    <property type="entry name" value="ABCC_6TM_D2"/>
</dbReference>
<feature type="transmembrane region" description="Helical" evidence="13">
    <location>
        <begin position="462"/>
        <end position="481"/>
    </location>
</feature>
<dbReference type="InterPro" id="IPR027417">
    <property type="entry name" value="P-loop_NTPase"/>
</dbReference>
<evidence type="ECO:0000256" key="9">
    <source>
        <dbReference type="ARBA" id="ARBA00022989"/>
    </source>
</evidence>
<dbReference type="Proteomes" id="UP000241890">
    <property type="component" value="Unassembled WGS sequence"/>
</dbReference>
<keyword evidence="11" id="KW-0325">Glycoprotein</keyword>
<dbReference type="InterPro" id="IPR003439">
    <property type="entry name" value="ABC_transporter-like_ATP-bd"/>
</dbReference>
<dbReference type="Pfam" id="PF00005">
    <property type="entry name" value="ABC_tran"/>
    <property type="match status" value="2"/>
</dbReference>
<evidence type="ECO:0000256" key="8">
    <source>
        <dbReference type="ARBA" id="ARBA00022840"/>
    </source>
</evidence>
<evidence type="ECO:0000256" key="13">
    <source>
        <dbReference type="SAM" id="Phobius"/>
    </source>
</evidence>
<feature type="chain" id="PRO_5015361133" evidence="14">
    <location>
        <begin position="26"/>
        <end position="1599"/>
    </location>
</feature>
<dbReference type="PANTHER" id="PTHR24223:SF443">
    <property type="entry name" value="MULTIDRUG-RESISTANCE LIKE PROTEIN 1, ISOFORM I"/>
    <property type="match status" value="1"/>
</dbReference>
<comment type="subcellular location">
    <subcellularLocation>
        <location evidence="2">Cell membrane</location>
        <topology evidence="2">Multi-pass membrane protein</topology>
    </subcellularLocation>
    <subcellularLocation>
        <location evidence="1">Vacuole membrane</location>
        <topology evidence="1">Multi-pass membrane protein</topology>
    </subcellularLocation>
</comment>
<dbReference type="EMBL" id="BEYU01000020">
    <property type="protein sequence ID" value="GBG26436.1"/>
    <property type="molecule type" value="Genomic_DNA"/>
</dbReference>
<evidence type="ECO:0000256" key="7">
    <source>
        <dbReference type="ARBA" id="ARBA00022741"/>
    </source>
</evidence>
<evidence type="ECO:0000256" key="14">
    <source>
        <dbReference type="SAM" id="SignalP"/>
    </source>
</evidence>
<feature type="transmembrane region" description="Helical" evidence="13">
    <location>
        <begin position="1145"/>
        <end position="1168"/>
    </location>
</feature>
<comment type="caution">
    <text evidence="17">The sequence shown here is derived from an EMBL/GenBank/DDBJ whole genome shotgun (WGS) entry which is preliminary data.</text>
</comment>
<gene>
    <name evidence="17" type="ORF">FCC1311_026572</name>
</gene>
<dbReference type="PANTHER" id="PTHR24223">
    <property type="entry name" value="ATP-BINDING CASSETTE SUB-FAMILY C"/>
    <property type="match status" value="1"/>
</dbReference>
<evidence type="ECO:0000256" key="3">
    <source>
        <dbReference type="ARBA" id="ARBA00022448"/>
    </source>
</evidence>
<dbReference type="GO" id="GO:0005886">
    <property type="term" value="C:plasma membrane"/>
    <property type="evidence" value="ECO:0007669"/>
    <property type="project" value="UniProtKB-SubCell"/>
</dbReference>
<dbReference type="FunFam" id="3.40.50.300:FF:002145">
    <property type="entry name" value="ABC transporter (MsbA subfamily)"/>
    <property type="match status" value="1"/>
</dbReference>
<dbReference type="Pfam" id="PF00664">
    <property type="entry name" value="ABC_membrane"/>
    <property type="match status" value="2"/>
</dbReference>
<feature type="signal peptide" evidence="14">
    <location>
        <begin position="1"/>
        <end position="25"/>
    </location>
</feature>
<keyword evidence="9 13" id="KW-1133">Transmembrane helix</keyword>
<dbReference type="PROSITE" id="PS50893">
    <property type="entry name" value="ABC_TRANSPORTER_2"/>
    <property type="match status" value="2"/>
</dbReference>
<dbReference type="SUPFAM" id="SSF52540">
    <property type="entry name" value="P-loop containing nucleoside triphosphate hydrolases"/>
    <property type="match status" value="2"/>
</dbReference>
<reference evidence="17 18" key="1">
    <citation type="submission" date="2017-12" db="EMBL/GenBank/DDBJ databases">
        <title>Sequencing, de novo assembly and annotation of complete genome of a new Thraustochytrid species, strain FCC1311.</title>
        <authorList>
            <person name="Sedici K."/>
            <person name="Godart F."/>
            <person name="Aiese Cigliano R."/>
            <person name="Sanseverino W."/>
            <person name="Barakat M."/>
            <person name="Ortet P."/>
            <person name="Marechal E."/>
            <person name="Cagnac O."/>
            <person name="Amato A."/>
        </authorList>
    </citation>
    <scope>NUCLEOTIDE SEQUENCE [LARGE SCALE GENOMIC DNA]</scope>
</reference>
<feature type="domain" description="ABC transmembrane type-1" evidence="16">
    <location>
        <begin position="333"/>
        <end position="608"/>
    </location>
</feature>
<dbReference type="GO" id="GO:0016887">
    <property type="term" value="F:ATP hydrolysis activity"/>
    <property type="evidence" value="ECO:0007669"/>
    <property type="project" value="InterPro"/>
</dbReference>
<name>A0A2R5G5X1_9STRA</name>
<accession>A0A2R5G5X1</accession>
<keyword evidence="18" id="KW-1185">Reference proteome</keyword>
<evidence type="ECO:0000256" key="6">
    <source>
        <dbReference type="ARBA" id="ARBA00022737"/>
    </source>
</evidence>
<feature type="transmembrane region" description="Helical" evidence="13">
    <location>
        <begin position="435"/>
        <end position="456"/>
    </location>
</feature>
<dbReference type="InterPro" id="IPR003593">
    <property type="entry name" value="AAA+_ATPase"/>
</dbReference>
<keyword evidence="14" id="KW-0732">Signal</keyword>
<feature type="transmembrane region" description="Helical" evidence="13">
    <location>
        <begin position="108"/>
        <end position="129"/>
    </location>
</feature>
<evidence type="ECO:0000313" key="17">
    <source>
        <dbReference type="EMBL" id="GBG26436.1"/>
    </source>
</evidence>
<proteinExistence type="predicted"/>
<feature type="compositionally biased region" description="Polar residues" evidence="12">
    <location>
        <begin position="904"/>
        <end position="913"/>
    </location>
</feature>
<evidence type="ECO:0000256" key="1">
    <source>
        <dbReference type="ARBA" id="ARBA00004128"/>
    </source>
</evidence>
<feature type="transmembrane region" description="Helical" evidence="13">
    <location>
        <begin position="323"/>
        <end position="344"/>
    </location>
</feature>
<dbReference type="SMART" id="SM00382">
    <property type="entry name" value="AAA"/>
    <property type="match status" value="2"/>
</dbReference>
<evidence type="ECO:0000256" key="2">
    <source>
        <dbReference type="ARBA" id="ARBA00004651"/>
    </source>
</evidence>
<dbReference type="Gene3D" id="3.40.50.300">
    <property type="entry name" value="P-loop containing nucleotide triphosphate hydrolases"/>
    <property type="match status" value="2"/>
</dbReference>
<dbReference type="GO" id="GO:0140359">
    <property type="term" value="F:ABC-type transporter activity"/>
    <property type="evidence" value="ECO:0007669"/>
    <property type="project" value="InterPro"/>
</dbReference>
<organism evidence="17 18">
    <name type="scientific">Hondaea fermentalgiana</name>
    <dbReference type="NCBI Taxonomy" id="2315210"/>
    <lineage>
        <taxon>Eukaryota</taxon>
        <taxon>Sar</taxon>
        <taxon>Stramenopiles</taxon>
        <taxon>Bigyra</taxon>
        <taxon>Labyrinthulomycetes</taxon>
        <taxon>Thraustochytrida</taxon>
        <taxon>Thraustochytriidae</taxon>
        <taxon>Hondaea</taxon>
    </lineage>
</organism>
<keyword evidence="3" id="KW-0813">Transport</keyword>
<evidence type="ECO:0000259" key="15">
    <source>
        <dbReference type="PROSITE" id="PS50893"/>
    </source>
</evidence>
<evidence type="ECO:0000256" key="4">
    <source>
        <dbReference type="ARBA" id="ARBA00022475"/>
    </source>
</evidence>
<dbReference type="CDD" id="cd03250">
    <property type="entry name" value="ABCC_MRP_domain1"/>
    <property type="match status" value="1"/>
</dbReference>
<feature type="transmembrane region" description="Helical" evidence="13">
    <location>
        <begin position="171"/>
        <end position="188"/>
    </location>
</feature>
<keyword evidence="4" id="KW-1003">Cell membrane</keyword>
<keyword evidence="10 13" id="KW-0472">Membrane</keyword>
<feature type="region of interest" description="Disordered" evidence="12">
    <location>
        <begin position="904"/>
        <end position="950"/>
    </location>
</feature>
<feature type="domain" description="ABC transmembrane type-1" evidence="16">
    <location>
        <begin position="1021"/>
        <end position="1298"/>
    </location>
</feature>
<evidence type="ECO:0000313" key="18">
    <source>
        <dbReference type="Proteomes" id="UP000241890"/>
    </source>
</evidence>
<evidence type="ECO:0000259" key="16">
    <source>
        <dbReference type="PROSITE" id="PS50929"/>
    </source>
</evidence>
<keyword evidence="5 13" id="KW-0812">Transmembrane</keyword>
<dbReference type="InterPro" id="IPR044746">
    <property type="entry name" value="ABCC_6TM_D1"/>
</dbReference>
<dbReference type="PROSITE" id="PS00211">
    <property type="entry name" value="ABC_TRANSPORTER_1"/>
    <property type="match status" value="1"/>
</dbReference>
<evidence type="ECO:0000256" key="11">
    <source>
        <dbReference type="ARBA" id="ARBA00023180"/>
    </source>
</evidence>
<feature type="transmembrane region" description="Helical" evidence="13">
    <location>
        <begin position="200"/>
        <end position="219"/>
    </location>
</feature>
<dbReference type="OrthoDB" id="64391at2759"/>
<dbReference type="InterPro" id="IPR011527">
    <property type="entry name" value="ABC1_TM_dom"/>
</dbReference>
<feature type="transmembrane region" description="Helical" evidence="13">
    <location>
        <begin position="543"/>
        <end position="569"/>
    </location>
</feature>
<dbReference type="InterPro" id="IPR036640">
    <property type="entry name" value="ABC1_TM_sf"/>
</dbReference>
<dbReference type="InParanoid" id="A0A2R5G5X1"/>
<evidence type="ECO:0000256" key="5">
    <source>
        <dbReference type="ARBA" id="ARBA00022692"/>
    </source>
</evidence>
<feature type="domain" description="ABC transporter" evidence="15">
    <location>
        <begin position="679"/>
        <end position="909"/>
    </location>
</feature>
<evidence type="ECO:0000256" key="10">
    <source>
        <dbReference type="ARBA" id="ARBA00023136"/>
    </source>
</evidence>
<dbReference type="GO" id="GO:0005524">
    <property type="term" value="F:ATP binding"/>
    <property type="evidence" value="ECO:0007669"/>
    <property type="project" value="UniProtKB-KW"/>
</dbReference>
<dbReference type="PROSITE" id="PS50929">
    <property type="entry name" value="ABC_TM1F"/>
    <property type="match status" value="2"/>
</dbReference>
<feature type="transmembrane region" description="Helical" evidence="13">
    <location>
        <begin position="1056"/>
        <end position="1084"/>
    </location>
</feature>
<sequence>MGTSLQAAASTLAVAIWALWAAAQGHTPLENATSPASQGFVWCASRAQAMASITIAFFGAGCAILAAWAPLQPSSRDEFMESCIVTLVGLAMTLGISFYGFRSFEGCVALAVIYLNVWHAGSFVAFRFHPEREVDAHSRTFEAITIGQLVVLLLEIVTEAMCALTRARKRVLQTVAAFAAVAWIYLRFEHLFWLRNSASLGTYWFMSLMTCISLLFLAFELRLQIFHAREALILENETKANQQGEVAEQDQASLLSRYTFWWILPTLRTANQAGRLDAGDLPRLPQQDAPRYLFERFRDEWQGKTLTGWNLLVKICYSVQRPVFFSSMLHGWAYQALMLLDPIVLNKLLKSAEHGASESMSGSLVLVGLLSVSMFIRVTFMEICFFASLRVNNNARSVLVATIFRKVLRGEDTPAYDSGSLTNLMATDADKLGRMAWMTFFFAQWTWAVCTLPLVVYCIYQVIGNAIWAGVGSMLLGGILLRHMSQLAKPVVLAAQERRDVRSQLIKEILSSISAIKLQTGEEEWLERVKAARRAEMKEIFKIRLISAFTTIIGTMVYVAVPVAIFTWYTLVDGHKLDSTTAFTTLAWIAQMRWSINVLPDIYNMYAQLSPSCERLARFFNDESGGGPRAWLYLENDDDHDEEVDGGGEGTGAWTDGNNSFTNNRTPDNGQTAANAPAIHLCGTLGYRAAGHVQAEPKIVLKDVDIAIRRGSFTIVVGAVGAGKSTLLAALSRGLPVLDGKCSTSGTRAYVSQLPFLLNDTVESNICFGEPLDEARFQQCVHDAALGQDLEALQDGRFTVIGEKGVQLSGGQKARLALARALYRDADLYFLDDVLSAVDATTGQFIWQNTLAGGLARQGKTIVLVTHQLQYLTRPEVDLVAAVDDGRVVLGTWQEVRSQVHTDISSFAETSKPSAEGEKKEESHANGHISEDHQEGAESDTLDRAEEQRPEAELVTLAECEARVQALLEEQRDRVLDNRLVDELMAALRGESSHEEKRQVGLIAWRDFRVYLQAFGTKSTLVALACIIIATAVSNVVMNVWLSVWGDKPDASQGYLYVYMGLGLASAVLAGLEIIILALCAFAASQVLHEVMIHTLIGASMGYFNRTPSGQVQNRFLQDLANIDMGVPDCIVDQVKKTLNMVTQIGLVVLFAPWVILTLPFLMIPYFLVFGTVRCAARDSRRLEAMAHSPVYTQFSDILRGKLCIRAFAVEPRFEAWNRDLVNAMARGKYANEAVSKWAQTLTTQNGCLLYLSCGIVSVFLIARGSMTQGQLGLVLLYSAQLQRASMDYMMGLTNVETNFVSVERIAGFMRTPDEFDQDARRLEKLQRARRACSIDSGAADIEAPRRVWPSHGGIEVRDLCMRYALHRRRVLNGLNFSVLGGEKVALCGRTGCGKSSTFGILCRLFPMSAGEVRIDGVDINEVPLRELRSAIRVITQDSVLVAGTLRSNLASGRDGVSEADLWDALSKVQMRTFVEAQEGGLDCIVEDGGRNLSVGQRQLLCTARALLPRNGAKPRILLCDEPTANIDLASDVKIHDVLLGLDATVVMICHRLQHVPRFDRVVVMAPGGTLQEQGPPSDLLSRPNSALRDLFERAGIST</sequence>
<feature type="transmembrane region" description="Helical" evidence="13">
    <location>
        <begin position="364"/>
        <end position="387"/>
    </location>
</feature>
<dbReference type="CDD" id="cd18579">
    <property type="entry name" value="ABC_6TM_ABCC_D1"/>
    <property type="match status" value="1"/>
</dbReference>
<feature type="compositionally biased region" description="Basic and acidic residues" evidence="12">
    <location>
        <begin position="915"/>
        <end position="950"/>
    </location>
</feature>
<keyword evidence="7" id="KW-0547">Nucleotide-binding</keyword>
<evidence type="ECO:0000256" key="12">
    <source>
        <dbReference type="SAM" id="MobiDB-lite"/>
    </source>
</evidence>